<dbReference type="Gene3D" id="3.50.50.60">
    <property type="entry name" value="FAD/NAD(P)-binding domain"/>
    <property type="match status" value="1"/>
</dbReference>
<gene>
    <name evidence="2" type="ORF">DQQ10_19750</name>
</gene>
<sequence>MDLKSGLPFSLIKHGLPFEYPKLESSIKTDVAIIGGGISGAITAHELVKAGFDCVVVDGRTIGLGSTCASTSILQYEIDVPLFQLIDKVGARHAVRAYQLCLESIYKLEQLSNEVAFPDFDFRESLYFANNAKDIPFLKEEYAARKRFGFPVSFLETKDVEKLFYFKAPAAILSDVAAHTDAYCLTNYLHQYGIKKGLQVFDRTFVAGISHEKNQVVLKTSEKHSIRARYLINATGYEVTNFIRKKIVKLLATFATISESQAKPVQPWRHDAVYWNTRNPYFYMRSTKDNRVLIGGRDEKFYNPTKRDKLVRRKAKQLIKDFNKIFPGVAFKDEFSWAGTFGSTIDGLPFIGSYNGTPRTYYALGFGGNGITFSVIAADIIRDLLLGKRNPDAKIFSFDRV</sequence>
<dbReference type="PANTHER" id="PTHR13847">
    <property type="entry name" value="SARCOSINE DEHYDROGENASE-RELATED"/>
    <property type="match status" value="1"/>
</dbReference>
<dbReference type="InterPro" id="IPR036188">
    <property type="entry name" value="FAD/NAD-bd_sf"/>
</dbReference>
<dbReference type="PRINTS" id="PR00420">
    <property type="entry name" value="RNGMNOXGNASE"/>
</dbReference>
<evidence type="ECO:0000313" key="3">
    <source>
        <dbReference type="Proteomes" id="UP000251889"/>
    </source>
</evidence>
<dbReference type="RefSeq" id="WP_112748641.1">
    <property type="nucleotide sequence ID" value="NZ_QMFY01000011.1"/>
</dbReference>
<reference evidence="2 3" key="1">
    <citation type="submission" date="2018-06" db="EMBL/GenBank/DDBJ databases">
        <title>Chryseolinea flavus sp. nov., a member of the phylum Bacteroidetes isolated from soil.</title>
        <authorList>
            <person name="Li Y."/>
            <person name="Wang J."/>
        </authorList>
    </citation>
    <scope>NUCLEOTIDE SEQUENCE [LARGE SCALE GENOMIC DNA]</scope>
    <source>
        <strain evidence="2 3">SDU1-6</strain>
    </source>
</reference>
<dbReference type="Gene3D" id="3.30.9.10">
    <property type="entry name" value="D-Amino Acid Oxidase, subunit A, domain 2"/>
    <property type="match status" value="1"/>
</dbReference>
<evidence type="ECO:0000313" key="2">
    <source>
        <dbReference type="EMBL" id="RAV99452.1"/>
    </source>
</evidence>
<accession>A0A364Y0L6</accession>
<organism evidence="2 3">
    <name type="scientific">Pseudochryseolinea flava</name>
    <dbReference type="NCBI Taxonomy" id="2059302"/>
    <lineage>
        <taxon>Bacteria</taxon>
        <taxon>Pseudomonadati</taxon>
        <taxon>Bacteroidota</taxon>
        <taxon>Cytophagia</taxon>
        <taxon>Cytophagales</taxon>
        <taxon>Fulvivirgaceae</taxon>
        <taxon>Pseudochryseolinea</taxon>
    </lineage>
</organism>
<dbReference type="AlphaFoldDB" id="A0A364Y0L6"/>
<keyword evidence="3" id="KW-1185">Reference proteome</keyword>
<dbReference type="GO" id="GO:0005737">
    <property type="term" value="C:cytoplasm"/>
    <property type="evidence" value="ECO:0007669"/>
    <property type="project" value="TreeGrafter"/>
</dbReference>
<protein>
    <submittedName>
        <fullName evidence="2">FAD-binding oxidoreductase</fullName>
    </submittedName>
</protein>
<feature type="domain" description="FAD dependent oxidoreductase" evidence="1">
    <location>
        <begin position="30"/>
        <end position="384"/>
    </location>
</feature>
<proteinExistence type="predicted"/>
<dbReference type="EMBL" id="QMFY01000011">
    <property type="protein sequence ID" value="RAV99452.1"/>
    <property type="molecule type" value="Genomic_DNA"/>
</dbReference>
<dbReference type="OrthoDB" id="9767869at2"/>
<dbReference type="SUPFAM" id="SSF51905">
    <property type="entry name" value="FAD/NAD(P)-binding domain"/>
    <property type="match status" value="1"/>
</dbReference>
<dbReference type="Pfam" id="PF01266">
    <property type="entry name" value="DAO"/>
    <property type="match status" value="1"/>
</dbReference>
<comment type="caution">
    <text evidence="2">The sequence shown here is derived from an EMBL/GenBank/DDBJ whole genome shotgun (WGS) entry which is preliminary data.</text>
</comment>
<evidence type="ECO:0000259" key="1">
    <source>
        <dbReference type="Pfam" id="PF01266"/>
    </source>
</evidence>
<dbReference type="Proteomes" id="UP000251889">
    <property type="component" value="Unassembled WGS sequence"/>
</dbReference>
<dbReference type="InterPro" id="IPR006076">
    <property type="entry name" value="FAD-dep_OxRdtase"/>
</dbReference>
<dbReference type="PANTHER" id="PTHR13847:SF201">
    <property type="entry name" value="PUTATIBE OXIDOREDUCTASE"/>
    <property type="match status" value="1"/>
</dbReference>
<name>A0A364Y0L6_9BACT</name>